<dbReference type="eggNOG" id="arCOG06357">
    <property type="taxonomic scope" value="Archaea"/>
</dbReference>
<keyword evidence="1" id="KW-1133">Transmembrane helix</keyword>
<feature type="transmembrane region" description="Helical" evidence="1">
    <location>
        <begin position="153"/>
        <end position="171"/>
    </location>
</feature>
<feature type="transmembrane region" description="Helical" evidence="1">
    <location>
        <begin position="61"/>
        <end position="84"/>
    </location>
</feature>
<reference evidence="2 3" key="1">
    <citation type="journal article" date="2014" name="PLoS Genet.">
        <title>Phylogenetically driven sequencing of extremely halophilic archaea reveals strategies for static and dynamic osmo-response.</title>
        <authorList>
            <person name="Becker E.A."/>
            <person name="Seitzer P.M."/>
            <person name="Tritt A."/>
            <person name="Larsen D."/>
            <person name="Krusor M."/>
            <person name="Yao A.I."/>
            <person name="Wu D."/>
            <person name="Madern D."/>
            <person name="Eisen J.A."/>
            <person name="Darling A.E."/>
            <person name="Facciotti M.T."/>
        </authorList>
    </citation>
    <scope>NUCLEOTIDE SEQUENCE [LARGE SCALE GENOMIC DNA]</scope>
    <source>
        <strain evidence="2 3">JCM 12255</strain>
    </source>
</reference>
<dbReference type="PATRIC" id="fig|1227499.3.peg.624"/>
<evidence type="ECO:0000256" key="1">
    <source>
        <dbReference type="SAM" id="Phobius"/>
    </source>
</evidence>
<comment type="caution">
    <text evidence="2">The sequence shown here is derived from an EMBL/GenBank/DDBJ whole genome shotgun (WGS) entry which is preliminary data.</text>
</comment>
<organism evidence="2 3">
    <name type="scientific">Natronolimnohabitans innermongolicus JCM 12255</name>
    <dbReference type="NCBI Taxonomy" id="1227499"/>
    <lineage>
        <taxon>Archaea</taxon>
        <taxon>Methanobacteriati</taxon>
        <taxon>Methanobacteriota</taxon>
        <taxon>Stenosarchaea group</taxon>
        <taxon>Halobacteria</taxon>
        <taxon>Halobacteriales</taxon>
        <taxon>Natrialbaceae</taxon>
        <taxon>Natronolimnohabitans</taxon>
    </lineage>
</organism>
<name>L9XKB0_9EURY</name>
<keyword evidence="3" id="KW-1185">Reference proteome</keyword>
<proteinExistence type="predicted"/>
<keyword evidence="1" id="KW-0812">Transmembrane</keyword>
<gene>
    <name evidence="2" type="ORF">C493_03055</name>
</gene>
<keyword evidence="1" id="KW-0472">Membrane</keyword>
<feature type="transmembrane region" description="Helical" evidence="1">
    <location>
        <begin position="19"/>
        <end position="41"/>
    </location>
</feature>
<dbReference type="AlphaFoldDB" id="L9XKB0"/>
<accession>L9XKB0</accession>
<protein>
    <submittedName>
        <fullName evidence="2">Uncharacterized protein</fullName>
    </submittedName>
</protein>
<dbReference type="RefSeq" id="WP_007257921.1">
    <property type="nucleotide sequence ID" value="NZ_AOHZ01000015.1"/>
</dbReference>
<dbReference type="Proteomes" id="UP000011602">
    <property type="component" value="Unassembled WGS sequence"/>
</dbReference>
<evidence type="ECO:0000313" key="2">
    <source>
        <dbReference type="EMBL" id="ELY61063.1"/>
    </source>
</evidence>
<evidence type="ECO:0000313" key="3">
    <source>
        <dbReference type="Proteomes" id="UP000011602"/>
    </source>
</evidence>
<feature type="transmembrane region" description="Helical" evidence="1">
    <location>
        <begin position="105"/>
        <end position="133"/>
    </location>
</feature>
<sequence length="186" mass="18780">MSTTTETASAFGLSGTTGWVVGGAVGGALGAAAFGLVLWLFDPVIVEAAIPSVYGLETEGVIGWGIHIAHGVLLGLIFGVLVTREAVLGVLRTDTETEALSGAGIVLRVVGAGFVFGLAVFAILPLLVLPVWTDVGGAGAQVGDFPTAAIESLLGHLVFGLVLGIVFALTVDLEGRTDARPLETGE</sequence>
<dbReference type="EMBL" id="AOHZ01000015">
    <property type="protein sequence ID" value="ELY61063.1"/>
    <property type="molecule type" value="Genomic_DNA"/>
</dbReference>
<dbReference type="OrthoDB" id="204680at2157"/>